<feature type="compositionally biased region" description="Basic and acidic residues" evidence="14">
    <location>
        <begin position="827"/>
        <end position="841"/>
    </location>
</feature>
<evidence type="ECO:0000256" key="7">
    <source>
        <dbReference type="ARBA" id="ARBA00022771"/>
    </source>
</evidence>
<feature type="domain" description="C2H2-type" evidence="15">
    <location>
        <begin position="1037"/>
        <end position="1064"/>
    </location>
</feature>
<feature type="region of interest" description="Disordered" evidence="14">
    <location>
        <begin position="869"/>
        <end position="954"/>
    </location>
</feature>
<evidence type="ECO:0000256" key="11">
    <source>
        <dbReference type="ARBA" id="ARBA00070224"/>
    </source>
</evidence>
<feature type="domain" description="C2H2-type" evidence="15">
    <location>
        <begin position="1107"/>
        <end position="1134"/>
    </location>
</feature>
<evidence type="ECO:0000256" key="12">
    <source>
        <dbReference type="PROSITE-ProRule" id="PRU00042"/>
    </source>
</evidence>
<feature type="region of interest" description="Disordered" evidence="14">
    <location>
        <begin position="292"/>
        <end position="335"/>
    </location>
</feature>
<name>A0A2Y9INY7_ENHLU</name>
<feature type="region of interest" description="Disordered" evidence="14">
    <location>
        <begin position="131"/>
        <end position="163"/>
    </location>
</feature>
<feature type="compositionally biased region" description="Basic and acidic residues" evidence="14">
    <location>
        <begin position="772"/>
        <end position="782"/>
    </location>
</feature>
<dbReference type="FunFam" id="3.30.160.60:FF:001757">
    <property type="entry name" value="paternally-expressed gene 3 protein isoform X1"/>
    <property type="match status" value="1"/>
</dbReference>
<dbReference type="SMART" id="SM00355">
    <property type="entry name" value="ZnF_C2H2"/>
    <property type="match status" value="13"/>
</dbReference>
<dbReference type="Proteomes" id="UP000248482">
    <property type="component" value="Unplaced"/>
</dbReference>
<dbReference type="FunFam" id="3.30.160.60:FF:002100">
    <property type="entry name" value="Paternally-expressed gene 3 protein"/>
    <property type="match status" value="1"/>
</dbReference>
<dbReference type="RefSeq" id="XP_022347770.1">
    <property type="nucleotide sequence ID" value="XM_022492062.1"/>
</dbReference>
<feature type="region of interest" description="Disordered" evidence="14">
    <location>
        <begin position="349"/>
        <end position="383"/>
    </location>
</feature>
<feature type="region of interest" description="Disordered" evidence="14">
    <location>
        <begin position="1080"/>
        <end position="1102"/>
    </location>
</feature>
<evidence type="ECO:0000313" key="17">
    <source>
        <dbReference type="Proteomes" id="UP000248482"/>
    </source>
</evidence>
<dbReference type="InterPro" id="IPR038269">
    <property type="entry name" value="SCAN_sf"/>
</dbReference>
<dbReference type="FunFam" id="3.30.160.60:FF:000052">
    <property type="entry name" value="zinc finger protein 546 isoform X1"/>
    <property type="match status" value="1"/>
</dbReference>
<dbReference type="Gene3D" id="1.10.4020.10">
    <property type="entry name" value="DNA breaking-rejoining enzymes"/>
    <property type="match status" value="1"/>
</dbReference>
<dbReference type="GO" id="GO:0005634">
    <property type="term" value="C:nucleus"/>
    <property type="evidence" value="ECO:0007669"/>
    <property type="project" value="UniProtKB-SubCell"/>
</dbReference>
<keyword evidence="8" id="KW-0862">Zinc</keyword>
<keyword evidence="5" id="KW-0479">Metal-binding</keyword>
<feature type="region of interest" description="Disordered" evidence="14">
    <location>
        <begin position="607"/>
        <end position="631"/>
    </location>
</feature>
<dbReference type="GO" id="GO:0008270">
    <property type="term" value="F:zinc ion binding"/>
    <property type="evidence" value="ECO:0007669"/>
    <property type="project" value="UniProtKB-KW"/>
</dbReference>
<gene>
    <name evidence="18" type="primary">LOC111139711</name>
</gene>
<dbReference type="FunFam" id="3.30.160.60:FF:000661">
    <property type="entry name" value="paternally-expressed gene 3 protein-like"/>
    <property type="match status" value="1"/>
</dbReference>
<evidence type="ECO:0000313" key="18">
    <source>
        <dbReference type="RefSeq" id="XP_022347770.1"/>
    </source>
</evidence>
<feature type="domain" description="C2H2-type" evidence="15">
    <location>
        <begin position="1332"/>
        <end position="1359"/>
    </location>
</feature>
<keyword evidence="4" id="KW-0053">Apoptosis</keyword>
<feature type="compositionally biased region" description="Low complexity" evidence="14">
    <location>
        <begin position="1401"/>
        <end position="1414"/>
    </location>
</feature>
<evidence type="ECO:0000256" key="1">
    <source>
        <dbReference type="ARBA" id="ARBA00004496"/>
    </source>
</evidence>
<feature type="domain" description="C2H2-type" evidence="15">
    <location>
        <begin position="587"/>
        <end position="614"/>
    </location>
</feature>
<feature type="domain" description="C2H2-type" evidence="15">
    <location>
        <begin position="1498"/>
        <end position="1521"/>
    </location>
</feature>
<dbReference type="PANTHER" id="PTHR23234">
    <property type="entry name" value="ZNF44 PROTEIN"/>
    <property type="match status" value="1"/>
</dbReference>
<dbReference type="FunFam" id="3.30.160.60:FF:002097">
    <property type="entry name" value="paternally-expressed gene 3 protein isoform X1"/>
    <property type="match status" value="1"/>
</dbReference>
<evidence type="ECO:0000256" key="6">
    <source>
        <dbReference type="ARBA" id="ARBA00022737"/>
    </source>
</evidence>
<dbReference type="FunFam" id="3.30.160.60:FF:002465">
    <property type="entry name" value="paternally-expressed gene 3 protein isoform X1"/>
    <property type="match status" value="1"/>
</dbReference>
<feature type="compositionally biased region" description="Basic and acidic residues" evidence="14">
    <location>
        <begin position="193"/>
        <end position="206"/>
    </location>
</feature>
<feature type="domain" description="SCAN box" evidence="16">
    <location>
        <begin position="46"/>
        <end position="125"/>
    </location>
</feature>
<evidence type="ECO:0000256" key="13">
    <source>
        <dbReference type="PROSITE-ProRule" id="PRU00187"/>
    </source>
</evidence>
<feature type="compositionally biased region" description="Acidic residues" evidence="14">
    <location>
        <begin position="1092"/>
        <end position="1102"/>
    </location>
</feature>
<feature type="region of interest" description="Disordered" evidence="14">
    <location>
        <begin position="743"/>
        <end position="782"/>
    </location>
</feature>
<dbReference type="GeneID" id="111139711"/>
<dbReference type="SUPFAM" id="SSF57667">
    <property type="entry name" value="beta-beta-alpha zinc fingers"/>
    <property type="match status" value="8"/>
</dbReference>
<dbReference type="Gene3D" id="3.30.160.60">
    <property type="entry name" value="Classic Zinc Finger"/>
    <property type="match status" value="12"/>
</dbReference>
<dbReference type="SMART" id="SM00431">
    <property type="entry name" value="SCAN"/>
    <property type="match status" value="1"/>
</dbReference>
<dbReference type="InterPro" id="IPR050758">
    <property type="entry name" value="Znf_C2H2-type"/>
</dbReference>
<dbReference type="PROSITE" id="PS50157">
    <property type="entry name" value="ZINC_FINGER_C2H2_2"/>
    <property type="match status" value="13"/>
</dbReference>
<dbReference type="FunFam" id="1.10.4020.10:FF:000001">
    <property type="entry name" value="zinc finger protein 263 isoform X1"/>
    <property type="match status" value="1"/>
</dbReference>
<feature type="domain" description="C2H2-type" evidence="15">
    <location>
        <begin position="1281"/>
        <end position="1308"/>
    </location>
</feature>
<dbReference type="PROSITE" id="PS50804">
    <property type="entry name" value="SCAN_BOX"/>
    <property type="match status" value="1"/>
</dbReference>
<evidence type="ECO:0000259" key="15">
    <source>
        <dbReference type="PROSITE" id="PS50157"/>
    </source>
</evidence>
<protein>
    <recommendedName>
        <fullName evidence="11">Paternally-expressed gene 3 protein</fullName>
    </recommendedName>
</protein>
<keyword evidence="17" id="KW-1185">Reference proteome</keyword>
<dbReference type="GO" id="GO:0005737">
    <property type="term" value="C:cytoplasm"/>
    <property type="evidence" value="ECO:0007669"/>
    <property type="project" value="UniProtKB-SubCell"/>
</dbReference>
<dbReference type="FunFam" id="3.30.160.60:FF:001328">
    <property type="entry name" value="paternally-expressed gene 3 protein"/>
    <property type="match status" value="2"/>
</dbReference>
<feature type="compositionally biased region" description="Low complexity" evidence="14">
    <location>
        <begin position="921"/>
        <end position="932"/>
    </location>
</feature>
<feature type="compositionally biased region" description="Acidic residues" evidence="14">
    <location>
        <begin position="1387"/>
        <end position="1400"/>
    </location>
</feature>
<dbReference type="InterPro" id="IPR013087">
    <property type="entry name" value="Znf_C2H2_type"/>
</dbReference>
<feature type="domain" description="C2H2-type" evidence="15">
    <location>
        <begin position="1163"/>
        <end position="1190"/>
    </location>
</feature>
<keyword evidence="6" id="KW-0677">Repeat</keyword>
<feature type="domain" description="C2H2-type" evidence="15">
    <location>
        <begin position="641"/>
        <end position="668"/>
    </location>
</feature>
<feature type="domain" description="C2H2-type" evidence="15">
    <location>
        <begin position="476"/>
        <end position="503"/>
    </location>
</feature>
<proteinExistence type="inferred from homology"/>
<feature type="region of interest" description="Disordered" evidence="14">
    <location>
        <begin position="193"/>
        <end position="218"/>
    </location>
</feature>
<keyword evidence="3" id="KW-0963">Cytoplasm</keyword>
<dbReference type="FunFam" id="3.30.160.60:FF:002668">
    <property type="entry name" value="Paternally expressed 3"/>
    <property type="match status" value="1"/>
</dbReference>
<dbReference type="PROSITE" id="PS00028">
    <property type="entry name" value="ZINC_FINGER_C2H2_1"/>
    <property type="match status" value="12"/>
</dbReference>
<comment type="subunit">
    <text evidence="10">Homodimer. Interacts with SIAH1A and SIAH2. Interacts with TRAF2.</text>
</comment>
<dbReference type="GO" id="GO:0006915">
    <property type="term" value="P:apoptotic process"/>
    <property type="evidence" value="ECO:0007669"/>
    <property type="project" value="UniProtKB-KW"/>
</dbReference>
<dbReference type="PANTHER" id="PTHR23234:SF10">
    <property type="entry name" value="RIKEN CDNA 6720489N17 GENE-RELATED"/>
    <property type="match status" value="1"/>
</dbReference>
<dbReference type="InterPro" id="IPR036236">
    <property type="entry name" value="Znf_C2H2_sf"/>
</dbReference>
<dbReference type="SUPFAM" id="SSF47353">
    <property type="entry name" value="Retrovirus capsid dimerization domain-like"/>
    <property type="match status" value="1"/>
</dbReference>
<dbReference type="CDD" id="cd07936">
    <property type="entry name" value="SCAN"/>
    <property type="match status" value="1"/>
</dbReference>
<dbReference type="Pfam" id="PF02023">
    <property type="entry name" value="SCAN"/>
    <property type="match status" value="1"/>
</dbReference>
<comment type="similarity">
    <text evidence="2">Belongs to the krueppel C2H2-type zinc-finger protein family.</text>
</comment>
<evidence type="ECO:0000256" key="4">
    <source>
        <dbReference type="ARBA" id="ARBA00022703"/>
    </source>
</evidence>
<dbReference type="Pfam" id="PF13912">
    <property type="entry name" value="zf-C2H2_6"/>
    <property type="match status" value="1"/>
</dbReference>
<dbReference type="FunFam" id="3.30.160.60:FF:002011">
    <property type="entry name" value="Paternally-expressed gene 3 protein"/>
    <property type="match status" value="1"/>
</dbReference>
<evidence type="ECO:0000256" key="3">
    <source>
        <dbReference type="ARBA" id="ARBA00022490"/>
    </source>
</evidence>
<evidence type="ECO:0000256" key="5">
    <source>
        <dbReference type="ARBA" id="ARBA00022723"/>
    </source>
</evidence>
<evidence type="ECO:0000256" key="8">
    <source>
        <dbReference type="ARBA" id="ARBA00022833"/>
    </source>
</evidence>
<evidence type="ECO:0000256" key="14">
    <source>
        <dbReference type="SAM" id="MobiDB-lite"/>
    </source>
</evidence>
<feature type="region of interest" description="Disordered" evidence="14">
    <location>
        <begin position="988"/>
        <end position="1010"/>
    </location>
</feature>
<feature type="domain" description="C2H2-type" evidence="15">
    <location>
        <begin position="1557"/>
        <end position="1581"/>
    </location>
</feature>
<keyword evidence="7 12" id="KW-0863">Zinc-finger</keyword>
<feature type="region of interest" description="Disordered" evidence="14">
    <location>
        <begin position="803"/>
        <end position="841"/>
    </location>
</feature>
<reference evidence="18" key="1">
    <citation type="submission" date="2025-08" db="UniProtKB">
        <authorList>
            <consortium name="RefSeq"/>
        </authorList>
    </citation>
    <scope>IDENTIFICATION</scope>
    <source>
        <tissue evidence="18">Blood</tissue>
    </source>
</reference>
<feature type="compositionally biased region" description="Basic and acidic residues" evidence="14">
    <location>
        <begin position="607"/>
        <end position="621"/>
    </location>
</feature>
<feature type="compositionally biased region" description="Acidic residues" evidence="14">
    <location>
        <begin position="1441"/>
        <end position="1458"/>
    </location>
</feature>
<keyword evidence="9 13" id="KW-0539">Nucleus</keyword>
<feature type="compositionally biased region" description="Polar residues" evidence="14">
    <location>
        <begin position="898"/>
        <end position="911"/>
    </location>
</feature>
<feature type="compositionally biased region" description="Acidic residues" evidence="14">
    <location>
        <begin position="1467"/>
        <end position="1497"/>
    </location>
</feature>
<evidence type="ECO:0000256" key="2">
    <source>
        <dbReference type="ARBA" id="ARBA00006991"/>
    </source>
</evidence>
<feature type="domain" description="C2H2-type" evidence="15">
    <location>
        <begin position="529"/>
        <end position="556"/>
    </location>
</feature>
<feature type="compositionally biased region" description="Basic and acidic residues" evidence="14">
    <location>
        <begin position="321"/>
        <end position="335"/>
    </location>
</feature>
<sequence>MLPPKYLSATKPKKSWAPDLYELDSDLTKEPDATVREGATDPEFFHQRFRNFLYVEFVGPRKTLFKLRNLCLDWLQPETRTKEEIIELLVLEQYLTILPEKIKPWVRAKKPENCEKLVTLLENYKGMYEPGDDNSSDLLSEDSMSRKGAESPPPRSASSFCSDRDREWDQDWDQDRDRNRDWGLDWDRERERRGRSRDLESRDRWPYTRNPRSRLPQRDLSLPLMEKTTFAMERERKRRDSVMDYESRSQDAVSYQDVVNLTEDRKPQNPIQDNMENYRKLLSLGVQLAEDDGHSHMTQGHSSRSKRSAYPSTSRGLKTMPETKKSTHRRGICEDESSHGVIMEKFIKDVSRNSKSGRARDSNDRSQRFPRRPDNDWKEASFNKRESVIQERGYEGNAFGGSYNCNSSLVSKKRVLERKRRYQFDTDGKGSVHEQKGYARKRPFECSEMRKAMSMSSLSAPSFTESHPLDFGAMSYVCDECGRSFSVISEFVEHQIMHTRENLYEYGESFIHSVAVSEVQKSQAGGKRFECKECGETFNKSAALAEHRKIHAREHLAECNDDEYEEPFMPSPTFSELQKIYGKDKFYECKVCKETFLHSSALIEHQKTHGKDDKDNERGEAFKPSPPLNEVPKMYGKEKMYECKVCGETFHHSSSLKEHQKIHTRGNLFENKGKVCEETFIPGQSLKRRQKSYSKEKLYDFKDGGDAFRQSSDLGEHQKIHSRKNLYEGRGYEKSVIHSVPFTESQKSHTITRPPESEEDEKAFTISSNPDDGQKIPTKENACERKPYERSVIHSVAFAKAQKSHSAVGPSKPQVIAESTQSSGVTEHQKVHAGENSEGKKYEMSVIHSLASFRPPRNCNGNEVVECDQKGESSTHISDPRDKQQKTPSRENPYEGAKSNNYKDSVIQSVSRIEPPRSLTSQGSSESSVPSSNVREHQKARAKKKNIERRNHETSVIHSLRFGEPHTFRPRERVYECPVCGESFVRSSDLTEHQKIHDRKKPSGSKNYEQSVIRSLASTDPQTKQAQTSYAEQQVRNKCKECGDCFATIEELGAHQKIYAREEFHGWKLFGNSVIQGIGLDGPRQVEPRQDDPDEQDEQDETEDAIYGCKDCGLGFADRADLKDHQKVHGREYLIDSREYTHSVIHTHSVSEYQKDYIGEQLYECPACGESFVHSSFLFEHQKIHEQDQFFGHRRYEEPFMQPLVINPRRPRAPQKNPPAGTSLQCHVCGQDFIHGSVLSEHMRIHTGEDLPEQDQRSEDAVSPGLALTEFQRSQTEEKHYECKTCGESFLNQSDLREHMRVHEKDEPYDYGATFVHTSFLTEPPKRDSPFYECKDCGKSFIHNTVLTKHQKLHLEEEEEEGAQEVEANVLVPREVLRIQGSNVEAAEPEVEAAEPEVEAAEPNVEAAEPNGEAEGPDGEAAEPNGEAEQPNGEAEQPNGDADEPDGAGIEDPEERAEEPEGKAEEPEGDADEPDGAGIEDPEEEGEDQEIQVEEPYYDCRECGETFTSNSAYGEHLKTHARVIIFEPGSVYGESSRYTEHASTSTSDDDRADDKYFKCDVCGQLFSDRLSLARHQNTHTG</sequence>
<organism evidence="17 18">
    <name type="scientific">Enhydra lutris kenyoni</name>
    <name type="common">northern sea otter</name>
    <dbReference type="NCBI Taxonomy" id="391180"/>
    <lineage>
        <taxon>Eukaryota</taxon>
        <taxon>Metazoa</taxon>
        <taxon>Chordata</taxon>
        <taxon>Craniata</taxon>
        <taxon>Vertebrata</taxon>
        <taxon>Euteleostomi</taxon>
        <taxon>Mammalia</taxon>
        <taxon>Eutheria</taxon>
        <taxon>Laurasiatheria</taxon>
        <taxon>Carnivora</taxon>
        <taxon>Caniformia</taxon>
        <taxon>Musteloidea</taxon>
        <taxon>Mustelidae</taxon>
        <taxon>Lutrinae</taxon>
        <taxon>Enhydra</taxon>
    </lineage>
</organism>
<comment type="subcellular location">
    <subcellularLocation>
        <location evidence="1">Cytoplasm</location>
    </subcellularLocation>
    <subcellularLocation>
        <location evidence="13">Nucleus</location>
    </subcellularLocation>
</comment>
<dbReference type="InterPro" id="IPR003309">
    <property type="entry name" value="SCAN_dom"/>
</dbReference>
<feature type="domain" description="C2H2-type" evidence="15">
    <location>
        <begin position="975"/>
        <end position="1002"/>
    </location>
</feature>
<feature type="compositionally biased region" description="Polar residues" evidence="14">
    <location>
        <begin position="817"/>
        <end position="826"/>
    </location>
</feature>
<feature type="region of interest" description="Disordered" evidence="14">
    <location>
        <begin position="1383"/>
        <end position="1498"/>
    </location>
</feature>
<evidence type="ECO:0000259" key="16">
    <source>
        <dbReference type="PROSITE" id="PS50804"/>
    </source>
</evidence>
<accession>A0A2Y9INY7</accession>
<evidence type="ECO:0000256" key="9">
    <source>
        <dbReference type="ARBA" id="ARBA00023242"/>
    </source>
</evidence>
<feature type="compositionally biased region" description="Basic and acidic residues" evidence="14">
    <location>
        <begin position="869"/>
        <end position="893"/>
    </location>
</feature>
<evidence type="ECO:0000256" key="10">
    <source>
        <dbReference type="ARBA" id="ARBA00061988"/>
    </source>
</evidence>
<dbReference type="Pfam" id="PF00096">
    <property type="entry name" value="zf-C2H2"/>
    <property type="match status" value="9"/>
</dbReference>
<feature type="domain" description="C2H2-type" evidence="15">
    <location>
        <begin position="1224"/>
        <end position="1251"/>
    </location>
</feature>